<dbReference type="AlphaFoldDB" id="A0A9N9BGL6"/>
<organism evidence="1 2">
    <name type="scientific">Diversispora eburnea</name>
    <dbReference type="NCBI Taxonomy" id="1213867"/>
    <lineage>
        <taxon>Eukaryota</taxon>
        <taxon>Fungi</taxon>
        <taxon>Fungi incertae sedis</taxon>
        <taxon>Mucoromycota</taxon>
        <taxon>Glomeromycotina</taxon>
        <taxon>Glomeromycetes</taxon>
        <taxon>Diversisporales</taxon>
        <taxon>Diversisporaceae</taxon>
        <taxon>Diversispora</taxon>
    </lineage>
</organism>
<reference evidence="1" key="1">
    <citation type="submission" date="2021-06" db="EMBL/GenBank/DDBJ databases">
        <authorList>
            <person name="Kallberg Y."/>
            <person name="Tangrot J."/>
            <person name="Rosling A."/>
        </authorList>
    </citation>
    <scope>NUCLEOTIDE SEQUENCE</scope>
    <source>
        <strain evidence="1">AZ414A</strain>
    </source>
</reference>
<keyword evidence="2" id="KW-1185">Reference proteome</keyword>
<proteinExistence type="predicted"/>
<comment type="caution">
    <text evidence="1">The sequence shown here is derived from an EMBL/GenBank/DDBJ whole genome shotgun (WGS) entry which is preliminary data.</text>
</comment>
<sequence>MSDKTKFDEITSGGLIILIPGEEVKNIFEIKISNSNDNQVSSLGPVIRNARLDKFQDTDPSKFVLHKVDHFPTQPQPIYSGEKGINVIVYPTEA</sequence>
<dbReference type="OrthoDB" id="2403650at2759"/>
<dbReference type="EMBL" id="CAJVPK010000977">
    <property type="protein sequence ID" value="CAG8563319.1"/>
    <property type="molecule type" value="Genomic_DNA"/>
</dbReference>
<gene>
    <name evidence="1" type="ORF">DEBURN_LOCUS7699</name>
</gene>
<accession>A0A9N9BGL6</accession>
<evidence type="ECO:0000313" key="2">
    <source>
        <dbReference type="Proteomes" id="UP000789706"/>
    </source>
</evidence>
<dbReference type="Proteomes" id="UP000789706">
    <property type="component" value="Unassembled WGS sequence"/>
</dbReference>
<evidence type="ECO:0000313" key="1">
    <source>
        <dbReference type="EMBL" id="CAG8563319.1"/>
    </source>
</evidence>
<protein>
    <submittedName>
        <fullName evidence="1">11463_t:CDS:1</fullName>
    </submittedName>
</protein>
<name>A0A9N9BGL6_9GLOM</name>